<organism evidence="1 2">
    <name type="scientific">Puccinia striiformis f. sp. tritici</name>
    <dbReference type="NCBI Taxonomy" id="168172"/>
    <lineage>
        <taxon>Eukaryota</taxon>
        <taxon>Fungi</taxon>
        <taxon>Dikarya</taxon>
        <taxon>Basidiomycota</taxon>
        <taxon>Pucciniomycotina</taxon>
        <taxon>Pucciniomycetes</taxon>
        <taxon>Pucciniales</taxon>
        <taxon>Pucciniaceae</taxon>
        <taxon>Puccinia</taxon>
    </lineage>
</organism>
<evidence type="ECO:0000313" key="2">
    <source>
        <dbReference type="Proteomes" id="UP001060170"/>
    </source>
</evidence>
<gene>
    <name evidence="1" type="ORF">MJO28_016364</name>
</gene>
<accession>A0ACC0DMW6</accession>
<dbReference type="Proteomes" id="UP001060170">
    <property type="component" value="Chromosome 18"/>
</dbReference>
<keyword evidence="2" id="KW-1185">Reference proteome</keyword>
<evidence type="ECO:0000313" key="1">
    <source>
        <dbReference type="EMBL" id="KAI7935493.1"/>
    </source>
</evidence>
<reference evidence="2" key="1">
    <citation type="journal article" date="2018" name="BMC Genomics">
        <title>Genomic insights into host adaptation between the wheat stripe rust pathogen (Puccinia striiformis f. sp. tritici) and the barley stripe rust pathogen (Puccinia striiformis f. sp. hordei).</title>
        <authorList>
            <person name="Xia C."/>
            <person name="Wang M."/>
            <person name="Yin C."/>
            <person name="Cornejo O.E."/>
            <person name="Hulbert S.H."/>
            <person name="Chen X."/>
        </authorList>
    </citation>
    <scope>NUCLEOTIDE SEQUENCE [LARGE SCALE GENOMIC DNA]</scope>
    <source>
        <strain evidence="2">93-210</strain>
    </source>
</reference>
<proteinExistence type="predicted"/>
<name>A0ACC0DMW6_9BASI</name>
<protein>
    <submittedName>
        <fullName evidence="1">Uncharacterized protein</fullName>
    </submittedName>
</protein>
<reference evidence="1 2" key="3">
    <citation type="journal article" date="2022" name="Microbiol. Spectr.">
        <title>Folding features and dynamics of 3D genome architecture in plant fungal pathogens.</title>
        <authorList>
            <person name="Xia C."/>
        </authorList>
    </citation>
    <scope>NUCLEOTIDE SEQUENCE [LARGE SCALE GENOMIC DNA]</scope>
    <source>
        <strain evidence="1 2">93-210</strain>
    </source>
</reference>
<sequence length="360" mass="40531">MGDGLRCAILSLWVVVVVDGRWCCCCCCAVLSGWTGWLTVDTPNLGHLHPQPPLQISTSNLHFYRNFQPKPARMPVFQPSNQIKLTNVSIVRLKKAGKRFEIACYKNKVMEWRSGVETDLSEVVQSDTIFSNVSKGQLASHSDLLKSFPSKHQPTSNKKNAPESGLLLPSEEILLEILKNGELQVSDKERAQALIDKKKEIIHLIAEKTVDPTTNRPHTSSMIEKSLDELHFSVNLSKNSKTQALELIKALSTRSDIISISRSQMKIRITLPTNTNQNTKKLKTMILEKMNKVELDETDQDQCELIGLIDPGQFKLISDLLNSNSNRKNNNDDHNNNSNRFFKLETISLTAEQVEGDEQL</sequence>
<comment type="caution">
    <text evidence="1">The sequence shown here is derived from an EMBL/GenBank/DDBJ whole genome shotgun (WGS) entry which is preliminary data.</text>
</comment>
<reference evidence="2" key="2">
    <citation type="journal article" date="2018" name="Mol. Plant Microbe Interact.">
        <title>Genome sequence resources for the wheat stripe rust pathogen (Puccinia striiformis f. sp. tritici) and the barley stripe rust pathogen (Puccinia striiformis f. sp. hordei).</title>
        <authorList>
            <person name="Xia C."/>
            <person name="Wang M."/>
            <person name="Yin C."/>
            <person name="Cornejo O.E."/>
            <person name="Hulbert S.H."/>
            <person name="Chen X."/>
        </authorList>
    </citation>
    <scope>NUCLEOTIDE SEQUENCE [LARGE SCALE GENOMIC DNA]</scope>
    <source>
        <strain evidence="2">93-210</strain>
    </source>
</reference>
<dbReference type="EMBL" id="CM045882">
    <property type="protein sequence ID" value="KAI7935493.1"/>
    <property type="molecule type" value="Genomic_DNA"/>
</dbReference>